<dbReference type="InterPro" id="IPR017972">
    <property type="entry name" value="Cyt_P450_CS"/>
</dbReference>
<keyword evidence="2" id="KW-0812">Transmembrane</keyword>
<evidence type="ECO:0000256" key="4">
    <source>
        <dbReference type="ARBA" id="ARBA00022989"/>
    </source>
</evidence>
<keyword evidence="5 8" id="KW-0560">Oxidoreductase</keyword>
<keyword evidence="10" id="KW-1185">Reference proteome</keyword>
<keyword evidence="6 7" id="KW-0408">Iron</keyword>
<dbReference type="PANTHER" id="PTHR24296">
    <property type="entry name" value="CYTOCHROME P450"/>
    <property type="match status" value="1"/>
</dbReference>
<dbReference type="GeneID" id="125534510"/>
<accession>A0A8R7PL02</accession>
<dbReference type="PRINTS" id="PR00385">
    <property type="entry name" value="P450"/>
</dbReference>
<dbReference type="EnsemblPlants" id="TuG1812G0200005983.01.T01">
    <property type="protein sequence ID" value="TuG1812G0200005983.01.T01.cds279898"/>
    <property type="gene ID" value="TuG1812G0200005983.01"/>
</dbReference>
<dbReference type="Pfam" id="PF00067">
    <property type="entry name" value="p450"/>
    <property type="match status" value="1"/>
</dbReference>
<evidence type="ECO:0000313" key="9">
    <source>
        <dbReference type="EnsemblPlants" id="TuG1812G0200005983.01.T01.cds279898"/>
    </source>
</evidence>
<evidence type="ECO:0000256" key="6">
    <source>
        <dbReference type="ARBA" id="ARBA00023004"/>
    </source>
</evidence>
<evidence type="ECO:0008006" key="11">
    <source>
        <dbReference type="Google" id="ProtNLM"/>
    </source>
</evidence>
<name>A0A8R7PL02_TRIUA</name>
<evidence type="ECO:0000256" key="1">
    <source>
        <dbReference type="ARBA" id="ARBA00010617"/>
    </source>
</evidence>
<dbReference type="GO" id="GO:0016705">
    <property type="term" value="F:oxidoreductase activity, acting on paired donors, with incorporation or reduction of molecular oxygen"/>
    <property type="evidence" value="ECO:0007669"/>
    <property type="project" value="InterPro"/>
</dbReference>
<dbReference type="OrthoDB" id="610532at2759"/>
<sequence length="515" mass="57242">MSIMFSQELLISTLAIILVPLYTLYLRSSRSKNPSVLPTNWPIVGVLPYLIANFHNLHDYLAAVLAEAGHNFRAHGPPGTGMRFFLTCDPANVRHIFTTNHTNFPKGAEFAAIFDIAGGSFFTTEGEPWRRQRARAQRVLSNPRLLAGMTGSCRDKVENGLLPVLMHMASTATPFDLQDLTTRLVFDMTAAPLFGVDPGLLSPDMPPMDAAAAMDTVMEVALFRHTVPASCWKAMRRLNIGPERKLAAAHTVLGGFIEEMMERRKKKEHVANEGDPSSVDILSSYIDDPDYQQNDGLLHATLINYMIAGRDTIGTALTWVFYNLAQNPHVMSAIRNELSPIASRKAATGANNSSTMVIFEPEETKSLVYMRAALHESLRLHPPVPIERKTAVANDVMPSGHVVHAGDTLLISLHSMGRMEGVWGKDCLEYNPDRWLSEDGKKLRYVPSHKFLAFSSGPRLCLGKDVSFMQMNTIVAAMVWNFDVEVVEGHRVQPKMSCVLQMKNGLMVKLKKREM</sequence>
<comment type="similarity">
    <text evidence="1 8">Belongs to the cytochrome P450 family.</text>
</comment>
<dbReference type="SUPFAM" id="SSF48264">
    <property type="entry name" value="Cytochrome P450"/>
    <property type="match status" value="1"/>
</dbReference>
<dbReference type="PRINTS" id="PR00463">
    <property type="entry name" value="EP450I"/>
</dbReference>
<reference evidence="10" key="1">
    <citation type="journal article" date="2013" name="Nature">
        <title>Draft genome of the wheat A-genome progenitor Triticum urartu.</title>
        <authorList>
            <person name="Ling H.Q."/>
            <person name="Zhao S."/>
            <person name="Liu D."/>
            <person name="Wang J."/>
            <person name="Sun H."/>
            <person name="Zhang C."/>
            <person name="Fan H."/>
            <person name="Li D."/>
            <person name="Dong L."/>
            <person name="Tao Y."/>
            <person name="Gao C."/>
            <person name="Wu H."/>
            <person name="Li Y."/>
            <person name="Cui Y."/>
            <person name="Guo X."/>
            <person name="Zheng S."/>
            <person name="Wang B."/>
            <person name="Yu K."/>
            <person name="Liang Q."/>
            <person name="Yang W."/>
            <person name="Lou X."/>
            <person name="Chen J."/>
            <person name="Feng M."/>
            <person name="Jian J."/>
            <person name="Zhang X."/>
            <person name="Luo G."/>
            <person name="Jiang Y."/>
            <person name="Liu J."/>
            <person name="Wang Z."/>
            <person name="Sha Y."/>
            <person name="Zhang B."/>
            <person name="Wu H."/>
            <person name="Tang D."/>
            <person name="Shen Q."/>
            <person name="Xue P."/>
            <person name="Zou S."/>
            <person name="Wang X."/>
            <person name="Liu X."/>
            <person name="Wang F."/>
            <person name="Yang Y."/>
            <person name="An X."/>
            <person name="Dong Z."/>
            <person name="Zhang K."/>
            <person name="Zhang X."/>
            <person name="Luo M.C."/>
            <person name="Dvorak J."/>
            <person name="Tong Y."/>
            <person name="Wang J."/>
            <person name="Yang H."/>
            <person name="Li Z."/>
            <person name="Wang D."/>
            <person name="Zhang A."/>
            <person name="Wang J."/>
        </authorList>
    </citation>
    <scope>NUCLEOTIDE SEQUENCE</scope>
    <source>
        <strain evidence="10">cv. G1812</strain>
    </source>
</reference>
<feature type="binding site" description="axial binding residue" evidence="7">
    <location>
        <position position="461"/>
    </location>
    <ligand>
        <name>heme</name>
        <dbReference type="ChEBI" id="CHEBI:30413"/>
    </ligand>
    <ligandPart>
        <name>Fe</name>
        <dbReference type="ChEBI" id="CHEBI:18248"/>
    </ligandPart>
</feature>
<reference evidence="9" key="3">
    <citation type="submission" date="2022-06" db="UniProtKB">
        <authorList>
            <consortium name="EnsemblPlants"/>
        </authorList>
    </citation>
    <scope>IDENTIFICATION</scope>
</reference>
<evidence type="ECO:0000256" key="8">
    <source>
        <dbReference type="RuleBase" id="RU000461"/>
    </source>
</evidence>
<dbReference type="InterPro" id="IPR001128">
    <property type="entry name" value="Cyt_P450"/>
</dbReference>
<keyword evidence="4" id="KW-1133">Transmembrane helix</keyword>
<dbReference type="Gene3D" id="1.10.630.10">
    <property type="entry name" value="Cytochrome P450"/>
    <property type="match status" value="1"/>
</dbReference>
<dbReference type="GO" id="GO:0020037">
    <property type="term" value="F:heme binding"/>
    <property type="evidence" value="ECO:0007669"/>
    <property type="project" value="InterPro"/>
</dbReference>
<keyword evidence="4" id="KW-0472">Membrane</keyword>
<dbReference type="GO" id="GO:0005506">
    <property type="term" value="F:iron ion binding"/>
    <property type="evidence" value="ECO:0007669"/>
    <property type="project" value="InterPro"/>
</dbReference>
<dbReference type="InterPro" id="IPR002401">
    <property type="entry name" value="Cyt_P450_E_grp-I"/>
</dbReference>
<evidence type="ECO:0000313" key="10">
    <source>
        <dbReference type="Proteomes" id="UP000015106"/>
    </source>
</evidence>
<evidence type="ECO:0000256" key="5">
    <source>
        <dbReference type="ARBA" id="ARBA00023002"/>
    </source>
</evidence>
<keyword evidence="3 7" id="KW-0479">Metal-binding</keyword>
<organism evidence="9 10">
    <name type="scientific">Triticum urartu</name>
    <name type="common">Red wild einkorn</name>
    <name type="synonym">Crithodium urartu</name>
    <dbReference type="NCBI Taxonomy" id="4572"/>
    <lineage>
        <taxon>Eukaryota</taxon>
        <taxon>Viridiplantae</taxon>
        <taxon>Streptophyta</taxon>
        <taxon>Embryophyta</taxon>
        <taxon>Tracheophyta</taxon>
        <taxon>Spermatophyta</taxon>
        <taxon>Magnoliopsida</taxon>
        <taxon>Liliopsida</taxon>
        <taxon>Poales</taxon>
        <taxon>Poaceae</taxon>
        <taxon>BOP clade</taxon>
        <taxon>Pooideae</taxon>
        <taxon>Triticodae</taxon>
        <taxon>Triticeae</taxon>
        <taxon>Triticinae</taxon>
        <taxon>Triticum</taxon>
    </lineage>
</organism>
<keyword evidence="8" id="KW-0503">Monooxygenase</keyword>
<reference evidence="9" key="2">
    <citation type="submission" date="2018-03" db="EMBL/GenBank/DDBJ databases">
        <title>The Triticum urartu genome reveals the dynamic nature of wheat genome evolution.</title>
        <authorList>
            <person name="Ling H."/>
            <person name="Ma B."/>
            <person name="Shi X."/>
            <person name="Liu H."/>
            <person name="Dong L."/>
            <person name="Sun H."/>
            <person name="Cao Y."/>
            <person name="Gao Q."/>
            <person name="Zheng S."/>
            <person name="Li Y."/>
            <person name="Yu Y."/>
            <person name="Du H."/>
            <person name="Qi M."/>
            <person name="Li Y."/>
            <person name="Yu H."/>
            <person name="Cui Y."/>
            <person name="Wang N."/>
            <person name="Chen C."/>
            <person name="Wu H."/>
            <person name="Zhao Y."/>
            <person name="Zhang J."/>
            <person name="Li Y."/>
            <person name="Zhou W."/>
            <person name="Zhang B."/>
            <person name="Hu W."/>
            <person name="Eijk M."/>
            <person name="Tang J."/>
            <person name="Witsenboer H."/>
            <person name="Zhao S."/>
            <person name="Li Z."/>
            <person name="Zhang A."/>
            <person name="Wang D."/>
            <person name="Liang C."/>
        </authorList>
    </citation>
    <scope>NUCLEOTIDE SEQUENCE [LARGE SCALE GENOMIC DNA]</scope>
    <source>
        <strain evidence="9">cv. G1812</strain>
    </source>
</reference>
<dbReference type="Proteomes" id="UP000015106">
    <property type="component" value="Chromosome 2"/>
</dbReference>
<gene>
    <name evidence="9" type="primary">LOC125534510</name>
</gene>
<evidence type="ECO:0000256" key="2">
    <source>
        <dbReference type="ARBA" id="ARBA00022692"/>
    </source>
</evidence>
<proteinExistence type="inferred from homology"/>
<keyword evidence="7 8" id="KW-0349">Heme</keyword>
<dbReference type="KEGG" id="tua:125534510"/>
<protein>
    <recommendedName>
        <fullName evidence="11">Cytochrome P450 86B1</fullName>
    </recommendedName>
</protein>
<dbReference type="PROSITE" id="PS00086">
    <property type="entry name" value="CYTOCHROME_P450"/>
    <property type="match status" value="1"/>
</dbReference>
<comment type="cofactor">
    <cofactor evidence="7">
        <name>heme</name>
        <dbReference type="ChEBI" id="CHEBI:30413"/>
    </cofactor>
</comment>
<dbReference type="GO" id="GO:0004497">
    <property type="term" value="F:monooxygenase activity"/>
    <property type="evidence" value="ECO:0007669"/>
    <property type="project" value="UniProtKB-KW"/>
</dbReference>
<dbReference type="AlphaFoldDB" id="A0A8R7PL02"/>
<dbReference type="CDD" id="cd11064">
    <property type="entry name" value="CYP86A"/>
    <property type="match status" value="1"/>
</dbReference>
<dbReference type="RefSeq" id="XP_048553674.1">
    <property type="nucleotide sequence ID" value="XM_048697717.1"/>
</dbReference>
<dbReference type="Gramene" id="TuG1812G0200005983.01.T01">
    <property type="protein sequence ID" value="TuG1812G0200005983.01.T01.cds279898"/>
    <property type="gene ID" value="TuG1812G0200005983.01"/>
</dbReference>
<evidence type="ECO:0000256" key="7">
    <source>
        <dbReference type="PIRSR" id="PIRSR602401-1"/>
    </source>
</evidence>
<dbReference type="InterPro" id="IPR036396">
    <property type="entry name" value="Cyt_P450_sf"/>
</dbReference>
<evidence type="ECO:0000256" key="3">
    <source>
        <dbReference type="ARBA" id="ARBA00022723"/>
    </source>
</evidence>
<dbReference type="GO" id="GO:0006629">
    <property type="term" value="P:lipid metabolic process"/>
    <property type="evidence" value="ECO:0007669"/>
    <property type="project" value="UniProtKB-ARBA"/>
</dbReference>